<gene>
    <name evidence="2" type="ORF">Slati_2665300</name>
</gene>
<dbReference type="EMBL" id="JACGWN010000009">
    <property type="protein sequence ID" value="KAL0433310.1"/>
    <property type="molecule type" value="Genomic_DNA"/>
</dbReference>
<reference evidence="2" key="1">
    <citation type="submission" date="2020-06" db="EMBL/GenBank/DDBJ databases">
        <authorList>
            <person name="Li T."/>
            <person name="Hu X."/>
            <person name="Zhang T."/>
            <person name="Song X."/>
            <person name="Zhang H."/>
            <person name="Dai N."/>
            <person name="Sheng W."/>
            <person name="Hou X."/>
            <person name="Wei L."/>
        </authorList>
    </citation>
    <scope>NUCLEOTIDE SEQUENCE</scope>
    <source>
        <strain evidence="2">KEN1</strain>
        <tissue evidence="2">Leaf</tissue>
    </source>
</reference>
<sequence>MEVYIDDMLVKSLGRPCTGLQDYFGILRHFGMKLNPTKCTFGVRGGKCLGFMISQRGIEVNVENIKAILKMQPPRSIREVQRLTGRLATLNRFISRSSNRGPPFVQGAKKNRKFPIDAPMPGSF</sequence>
<comment type="caution">
    <text evidence="2">The sequence shown here is derived from an EMBL/GenBank/DDBJ whole genome shotgun (WGS) entry which is preliminary data.</text>
</comment>
<reference evidence="2" key="2">
    <citation type="journal article" date="2024" name="Plant">
        <title>Genomic evolution and insights into agronomic trait innovations of Sesamum species.</title>
        <authorList>
            <person name="Miao H."/>
            <person name="Wang L."/>
            <person name="Qu L."/>
            <person name="Liu H."/>
            <person name="Sun Y."/>
            <person name="Le M."/>
            <person name="Wang Q."/>
            <person name="Wei S."/>
            <person name="Zheng Y."/>
            <person name="Lin W."/>
            <person name="Duan Y."/>
            <person name="Cao H."/>
            <person name="Xiong S."/>
            <person name="Wang X."/>
            <person name="Wei L."/>
            <person name="Li C."/>
            <person name="Ma Q."/>
            <person name="Ju M."/>
            <person name="Zhao R."/>
            <person name="Li G."/>
            <person name="Mu C."/>
            <person name="Tian Q."/>
            <person name="Mei H."/>
            <person name="Zhang T."/>
            <person name="Gao T."/>
            <person name="Zhang H."/>
        </authorList>
    </citation>
    <scope>NUCLEOTIDE SEQUENCE</scope>
    <source>
        <strain evidence="2">KEN1</strain>
    </source>
</reference>
<evidence type="ECO:0000256" key="1">
    <source>
        <dbReference type="SAM" id="MobiDB-lite"/>
    </source>
</evidence>
<feature type="region of interest" description="Disordered" evidence="1">
    <location>
        <begin position="98"/>
        <end position="124"/>
    </location>
</feature>
<dbReference type="SUPFAM" id="SSF56672">
    <property type="entry name" value="DNA/RNA polymerases"/>
    <property type="match status" value="1"/>
</dbReference>
<organism evidence="2">
    <name type="scientific">Sesamum latifolium</name>
    <dbReference type="NCBI Taxonomy" id="2727402"/>
    <lineage>
        <taxon>Eukaryota</taxon>
        <taxon>Viridiplantae</taxon>
        <taxon>Streptophyta</taxon>
        <taxon>Embryophyta</taxon>
        <taxon>Tracheophyta</taxon>
        <taxon>Spermatophyta</taxon>
        <taxon>Magnoliopsida</taxon>
        <taxon>eudicotyledons</taxon>
        <taxon>Gunneridae</taxon>
        <taxon>Pentapetalae</taxon>
        <taxon>asterids</taxon>
        <taxon>lamiids</taxon>
        <taxon>Lamiales</taxon>
        <taxon>Pedaliaceae</taxon>
        <taxon>Sesamum</taxon>
    </lineage>
</organism>
<protein>
    <recommendedName>
        <fullName evidence="3">Reverse transcriptase domain-containing protein</fullName>
    </recommendedName>
</protein>
<dbReference type="AlphaFoldDB" id="A0AAW2VWN1"/>
<dbReference type="PANTHER" id="PTHR37984:SF5">
    <property type="entry name" value="PROTEIN NYNRIN-LIKE"/>
    <property type="match status" value="1"/>
</dbReference>
<dbReference type="InterPro" id="IPR043128">
    <property type="entry name" value="Rev_trsase/Diguanyl_cyclase"/>
</dbReference>
<dbReference type="Gene3D" id="3.30.70.270">
    <property type="match status" value="1"/>
</dbReference>
<evidence type="ECO:0008006" key="3">
    <source>
        <dbReference type="Google" id="ProtNLM"/>
    </source>
</evidence>
<dbReference type="InterPro" id="IPR043502">
    <property type="entry name" value="DNA/RNA_pol_sf"/>
</dbReference>
<name>A0AAW2VWN1_9LAMI</name>
<accession>A0AAW2VWN1</accession>
<proteinExistence type="predicted"/>
<evidence type="ECO:0000313" key="2">
    <source>
        <dbReference type="EMBL" id="KAL0433310.1"/>
    </source>
</evidence>
<dbReference type="InterPro" id="IPR050951">
    <property type="entry name" value="Retrovirus_Pol_polyprotein"/>
</dbReference>
<dbReference type="PANTHER" id="PTHR37984">
    <property type="entry name" value="PROTEIN CBG26694"/>
    <property type="match status" value="1"/>
</dbReference>